<keyword evidence="9" id="KW-0325">Glycoprotein</keyword>
<dbReference type="Pfam" id="PF09240">
    <property type="entry name" value="IL6Ra-bind"/>
    <property type="match status" value="1"/>
</dbReference>
<dbReference type="EMBL" id="AKHW03006631">
    <property type="protein sequence ID" value="KYO19399.1"/>
    <property type="molecule type" value="Genomic_DNA"/>
</dbReference>
<dbReference type="InterPro" id="IPR036116">
    <property type="entry name" value="FN3_sf"/>
</dbReference>
<keyword evidence="15" id="KW-0251">Elongation factor</keyword>
<dbReference type="InterPro" id="IPR017923">
    <property type="entry name" value="TFIIS_N"/>
</dbReference>
<evidence type="ECO:0000256" key="8">
    <source>
        <dbReference type="ARBA" id="ARBA00023170"/>
    </source>
</evidence>
<dbReference type="CDD" id="cd00063">
    <property type="entry name" value="FN3"/>
    <property type="match status" value="1"/>
</dbReference>
<dbReference type="AlphaFoldDB" id="A0A151M4E4"/>
<evidence type="ECO:0000256" key="2">
    <source>
        <dbReference type="ARBA" id="ARBA00004479"/>
    </source>
</evidence>
<evidence type="ECO:0000256" key="9">
    <source>
        <dbReference type="ARBA" id="ARBA00023180"/>
    </source>
</evidence>
<sequence length="461" mass="52613">MDRFVTRRPREQGGLRPPGPVRGACRQATLEALKRVVVIEDIKRWKSMLELPGQSKENLIEVLEELKKKLPSKKVLLSTKIGHTVNKMRKHSDSDVARLAKEVFTEWRTFIKDHSNRPSIEVRSDPKTETLRKNARKLLCEALELEIDHPLAENIEREVFHLSSRLISAPYRRTVRALVFTLKHKPDIRAQGGELETPSQELAGQQCTGSPNLMNLNVAAFRRGNVGKKMAGLLNYYFLICAAIVRISSRYLEPKGVSSHFNLQCFMLYPKYMSCHWSPQDGARPNATLHLRYKMRGATEVEECKDYITQGPNSCYFSRVNLCLYLTYEIWVETASETSEKLVVNTEDIAKTEPPTGLTAMGFGTHLSVEWQYPPGIAASFYPLVFELRYWEQGSRDWKREPNVGEQISYSLEDLTPGTTYRLQVRCKHADGKGFWSEWSAPVTVQSGWHSTKPAPDAEPQ</sequence>
<evidence type="ECO:0000259" key="13">
    <source>
        <dbReference type="PROSITE" id="PS50853"/>
    </source>
</evidence>
<evidence type="ECO:0000259" key="14">
    <source>
        <dbReference type="PROSITE" id="PS51319"/>
    </source>
</evidence>
<dbReference type="InterPro" id="IPR013783">
    <property type="entry name" value="Ig-like_fold"/>
</dbReference>
<keyword evidence="10 11" id="KW-0539">Nucleus</keyword>
<accession>A0A151M4E4</accession>
<dbReference type="InterPro" id="IPR036575">
    <property type="entry name" value="TFIIS_cen_dom_sf"/>
</dbReference>
<dbReference type="STRING" id="8496.A0A151M4E4"/>
<evidence type="ECO:0000256" key="3">
    <source>
        <dbReference type="ARBA" id="ARBA00022692"/>
    </source>
</evidence>
<name>A0A151M4E4_ALLMI</name>
<feature type="domain" description="TFIIS N-terminal" evidence="14">
    <location>
        <begin position="40"/>
        <end position="114"/>
    </location>
</feature>
<dbReference type="PROSITE" id="PS50853">
    <property type="entry name" value="FN3"/>
    <property type="match status" value="1"/>
</dbReference>
<dbReference type="InterPro" id="IPR003961">
    <property type="entry name" value="FN3_dom"/>
</dbReference>
<feature type="domain" description="Fibronectin type-III" evidence="13">
    <location>
        <begin position="351"/>
        <end position="448"/>
    </location>
</feature>
<gene>
    <name evidence="15" type="primary">TCEANC2</name>
    <name evidence="15" type="ORF">Y1Q_0003534</name>
</gene>
<dbReference type="SUPFAM" id="SSF46942">
    <property type="entry name" value="Elongation factor TFIIS domain 2"/>
    <property type="match status" value="1"/>
</dbReference>
<dbReference type="PANTHER" id="PTHR23037:SF28">
    <property type="entry name" value="ERYTHROPOIETIN RECEPTOR"/>
    <property type="match status" value="1"/>
</dbReference>
<keyword evidence="7" id="KW-1015">Disulfide bond</keyword>
<evidence type="ECO:0000313" key="15">
    <source>
        <dbReference type="EMBL" id="KYO19399.1"/>
    </source>
</evidence>
<evidence type="ECO:0000256" key="12">
    <source>
        <dbReference type="SAM" id="MobiDB-lite"/>
    </source>
</evidence>
<evidence type="ECO:0000256" key="6">
    <source>
        <dbReference type="ARBA" id="ARBA00023136"/>
    </source>
</evidence>
<dbReference type="PANTHER" id="PTHR23037">
    <property type="entry name" value="CYTOKINE RECEPTOR"/>
    <property type="match status" value="1"/>
</dbReference>
<dbReference type="GO" id="GO:0006351">
    <property type="term" value="P:DNA-templated transcription"/>
    <property type="evidence" value="ECO:0007669"/>
    <property type="project" value="InterPro"/>
</dbReference>
<dbReference type="Pfam" id="PF08711">
    <property type="entry name" value="Med26"/>
    <property type="match status" value="1"/>
</dbReference>
<dbReference type="InterPro" id="IPR003617">
    <property type="entry name" value="TFIIS/CRSP70_N_sub"/>
</dbReference>
<dbReference type="InterPro" id="IPR035441">
    <property type="entry name" value="TFIIS/LEDGF_dom_sf"/>
</dbReference>
<dbReference type="CDD" id="cd00183">
    <property type="entry name" value="TFIIS_I"/>
    <property type="match status" value="1"/>
</dbReference>
<keyword evidence="15" id="KW-0648">Protein biosynthesis</keyword>
<dbReference type="SUPFAM" id="SSF49265">
    <property type="entry name" value="Fibronectin type III"/>
    <property type="match status" value="2"/>
</dbReference>
<proteinExistence type="predicted"/>
<reference evidence="15 16" key="1">
    <citation type="journal article" date="2012" name="Genome Biol.">
        <title>Sequencing three crocodilian genomes to illuminate the evolution of archosaurs and amniotes.</title>
        <authorList>
            <person name="St John J.A."/>
            <person name="Braun E.L."/>
            <person name="Isberg S.R."/>
            <person name="Miles L.G."/>
            <person name="Chong A.Y."/>
            <person name="Gongora J."/>
            <person name="Dalzell P."/>
            <person name="Moran C."/>
            <person name="Bed'hom B."/>
            <person name="Abzhanov A."/>
            <person name="Burgess S.C."/>
            <person name="Cooksey A.M."/>
            <person name="Castoe T.A."/>
            <person name="Crawford N.G."/>
            <person name="Densmore L.D."/>
            <person name="Drew J.C."/>
            <person name="Edwards S.V."/>
            <person name="Faircloth B.C."/>
            <person name="Fujita M.K."/>
            <person name="Greenwold M.J."/>
            <person name="Hoffmann F.G."/>
            <person name="Howard J.M."/>
            <person name="Iguchi T."/>
            <person name="Janes D.E."/>
            <person name="Khan S.Y."/>
            <person name="Kohno S."/>
            <person name="de Koning A.J."/>
            <person name="Lance S.L."/>
            <person name="McCarthy F.M."/>
            <person name="McCormack J.E."/>
            <person name="Merchant M.E."/>
            <person name="Peterson D.G."/>
            <person name="Pollock D.D."/>
            <person name="Pourmand N."/>
            <person name="Raney B.J."/>
            <person name="Roessler K.A."/>
            <person name="Sanford J.R."/>
            <person name="Sawyer R.H."/>
            <person name="Schmidt C.J."/>
            <person name="Triplett E.W."/>
            <person name="Tuberville T.D."/>
            <person name="Venegas-Anaya M."/>
            <person name="Howard J.T."/>
            <person name="Jarvis E.D."/>
            <person name="Guillette L.J.Jr."/>
            <person name="Glenn T.C."/>
            <person name="Green R.E."/>
            <person name="Ray D.A."/>
        </authorList>
    </citation>
    <scope>NUCLEOTIDE SEQUENCE [LARGE SCALE GENOMIC DNA]</scope>
    <source>
        <strain evidence="15">KSC_2009_1</strain>
    </source>
</reference>
<dbReference type="SUPFAM" id="SSF47676">
    <property type="entry name" value="Conserved domain common to transcription factors TFIIS, elongin A, CRSP70"/>
    <property type="match status" value="1"/>
</dbReference>
<comment type="caution">
    <text evidence="15">The sequence shown here is derived from an EMBL/GenBank/DDBJ whole genome shotgun (WGS) entry which is preliminary data.</text>
</comment>
<keyword evidence="16" id="KW-1185">Reference proteome</keyword>
<protein>
    <submittedName>
        <fullName evidence="15">Transcription elongation factor A N-terminal and central domain-containing protein 2</fullName>
    </submittedName>
</protein>
<dbReference type="SMART" id="SM00060">
    <property type="entry name" value="FN3"/>
    <property type="match status" value="1"/>
</dbReference>
<dbReference type="GO" id="GO:0004896">
    <property type="term" value="F:cytokine receptor activity"/>
    <property type="evidence" value="ECO:0007669"/>
    <property type="project" value="TreeGrafter"/>
</dbReference>
<dbReference type="GO" id="GO:0009897">
    <property type="term" value="C:external side of plasma membrane"/>
    <property type="evidence" value="ECO:0007669"/>
    <property type="project" value="TreeGrafter"/>
</dbReference>
<dbReference type="Proteomes" id="UP000050525">
    <property type="component" value="Unassembled WGS sequence"/>
</dbReference>
<evidence type="ECO:0000256" key="5">
    <source>
        <dbReference type="ARBA" id="ARBA00022989"/>
    </source>
</evidence>
<evidence type="ECO:0000256" key="10">
    <source>
        <dbReference type="ARBA" id="ARBA00023242"/>
    </source>
</evidence>
<evidence type="ECO:0000256" key="1">
    <source>
        <dbReference type="ARBA" id="ARBA00004123"/>
    </source>
</evidence>
<dbReference type="PROSITE" id="PS51319">
    <property type="entry name" value="TFIIS_N"/>
    <property type="match status" value="1"/>
</dbReference>
<dbReference type="SMART" id="SM00509">
    <property type="entry name" value="TFS2N"/>
    <property type="match status" value="1"/>
</dbReference>
<keyword evidence="5" id="KW-1133">Transmembrane helix</keyword>
<evidence type="ECO:0000256" key="4">
    <source>
        <dbReference type="ARBA" id="ARBA00022729"/>
    </source>
</evidence>
<dbReference type="Pfam" id="PF00041">
    <property type="entry name" value="fn3"/>
    <property type="match status" value="1"/>
</dbReference>
<dbReference type="GO" id="GO:0003746">
    <property type="term" value="F:translation elongation factor activity"/>
    <property type="evidence" value="ECO:0007669"/>
    <property type="project" value="UniProtKB-KW"/>
</dbReference>
<dbReference type="InterPro" id="IPR015321">
    <property type="entry name" value="TypeI_recpt_CBD"/>
</dbReference>
<evidence type="ECO:0000313" key="16">
    <source>
        <dbReference type="Proteomes" id="UP000050525"/>
    </source>
</evidence>
<feature type="compositionally biased region" description="Basic and acidic residues" evidence="12">
    <location>
        <begin position="1"/>
        <end position="13"/>
    </location>
</feature>
<comment type="subcellular location">
    <subcellularLocation>
        <location evidence="2">Membrane</location>
        <topology evidence="2">Single-pass type I membrane protein</topology>
    </subcellularLocation>
    <subcellularLocation>
        <location evidence="1 11">Nucleus</location>
    </subcellularLocation>
</comment>
<dbReference type="eggNOG" id="KOG1105">
    <property type="taxonomic scope" value="Eukaryota"/>
</dbReference>
<evidence type="ECO:0000256" key="7">
    <source>
        <dbReference type="ARBA" id="ARBA00023157"/>
    </source>
</evidence>
<keyword evidence="6" id="KW-0472">Membrane</keyword>
<keyword evidence="4" id="KW-0732">Signal</keyword>
<evidence type="ECO:0000256" key="11">
    <source>
        <dbReference type="PROSITE-ProRule" id="PRU00649"/>
    </source>
</evidence>
<dbReference type="GO" id="GO:0005634">
    <property type="term" value="C:nucleus"/>
    <property type="evidence" value="ECO:0007669"/>
    <property type="project" value="UniProtKB-SubCell"/>
</dbReference>
<keyword evidence="8" id="KW-0675">Receptor</keyword>
<dbReference type="Gene3D" id="2.60.40.10">
    <property type="entry name" value="Immunoglobulins"/>
    <property type="match status" value="2"/>
</dbReference>
<keyword evidence="3" id="KW-0812">Transmembrane</keyword>
<dbReference type="Gene3D" id="1.20.930.10">
    <property type="entry name" value="Conserved domain common to transcription factors TFIIS, elongin A, CRSP70"/>
    <property type="match status" value="1"/>
</dbReference>
<organism evidence="15 16">
    <name type="scientific">Alligator mississippiensis</name>
    <name type="common">American alligator</name>
    <dbReference type="NCBI Taxonomy" id="8496"/>
    <lineage>
        <taxon>Eukaryota</taxon>
        <taxon>Metazoa</taxon>
        <taxon>Chordata</taxon>
        <taxon>Craniata</taxon>
        <taxon>Vertebrata</taxon>
        <taxon>Euteleostomi</taxon>
        <taxon>Archelosauria</taxon>
        <taxon>Archosauria</taxon>
        <taxon>Crocodylia</taxon>
        <taxon>Alligatoridae</taxon>
        <taxon>Alligatorinae</taxon>
        <taxon>Alligator</taxon>
    </lineage>
</organism>
<feature type="region of interest" description="Disordered" evidence="12">
    <location>
        <begin position="1"/>
        <end position="23"/>
    </location>
</feature>